<evidence type="ECO:0000256" key="3">
    <source>
        <dbReference type="ARBA" id="ARBA00022801"/>
    </source>
</evidence>
<dbReference type="AlphaFoldDB" id="A0A146GFI6"/>
<evidence type="ECO:0000313" key="6">
    <source>
        <dbReference type="EMBL" id="GAT35218.1"/>
    </source>
</evidence>
<gene>
    <name evidence="6" type="ORF">TSACC_3282</name>
</gene>
<dbReference type="GO" id="GO:0005975">
    <property type="term" value="P:carbohydrate metabolic process"/>
    <property type="evidence" value="ECO:0007669"/>
    <property type="project" value="InterPro"/>
</dbReference>
<comment type="similarity">
    <text evidence="1">Belongs to the glycosyl hydrolase 32 family.</text>
</comment>
<dbReference type="InParanoid" id="A0A146GFI6"/>
<dbReference type="InterPro" id="IPR023296">
    <property type="entry name" value="Glyco_hydro_beta-prop_sf"/>
</dbReference>
<dbReference type="STRING" id="690879.TSACC_3282"/>
<dbReference type="InterPro" id="IPR001362">
    <property type="entry name" value="Glyco_hydro_32"/>
</dbReference>
<evidence type="ECO:0000313" key="7">
    <source>
        <dbReference type="Proteomes" id="UP000076023"/>
    </source>
</evidence>
<dbReference type="OrthoDB" id="9759709at2"/>
<sequence>MHPLDCQHILYTPPGSLCGTLGDSQVFSWQGTLHLFHLVLPNHSLIAHATSHDGFRWQADQPALFTGQNGMFDDDMLWTMQVIRHPEDDLFLMYYTGCSRKEHGQVQRIGLATSRDLIHWERYSETPILEAAAPYYNSCLDRVGFVSFRDPYVFHDEEGKWHMVFTARTAEGDRFLSGCIGHATSADGFEWNLEPPLFAPGEWEDMEVPCIIRGPEGWALFFNDFTRATTHCRIARDLNGPWRRPRRSQLLPASHFVWRFTEWQGRTLMWNSLRTTANWPIRYVPAGASFTLQSPARELKWTAAGEPALHSWEAWESRATEDWQQWSEASAETLSGNGRTAVFHPGCFDHFILEGELDGSACARLGILFRADEAGEQYLAIELDPPNRRAELHQYQIARPSVPRLKFRGPTLQQNSGYPPILDRPTSFRLVVCGEYIEFSLDHQILLSHASYALKNGSIGLFQIEGTAAFRHLRVRRLAPPWQEPINS</sequence>
<keyword evidence="7" id="KW-1185">Reference proteome</keyword>
<dbReference type="PANTHER" id="PTHR43101:SF1">
    <property type="entry name" value="BETA-FRUCTOSIDASE"/>
    <property type="match status" value="1"/>
</dbReference>
<dbReference type="SUPFAM" id="SSF75005">
    <property type="entry name" value="Arabinanase/levansucrase/invertase"/>
    <property type="match status" value="1"/>
</dbReference>
<dbReference type="Proteomes" id="UP000076023">
    <property type="component" value="Unassembled WGS sequence"/>
</dbReference>
<dbReference type="RefSeq" id="WP_075081050.1">
    <property type="nucleotide sequence ID" value="NZ_BDCO01000003.1"/>
</dbReference>
<accession>A0A146GFI6</accession>
<organism evidence="6 7">
    <name type="scientific">Terrimicrobium sacchariphilum</name>
    <dbReference type="NCBI Taxonomy" id="690879"/>
    <lineage>
        <taxon>Bacteria</taxon>
        <taxon>Pseudomonadati</taxon>
        <taxon>Verrucomicrobiota</taxon>
        <taxon>Terrimicrobiia</taxon>
        <taxon>Terrimicrobiales</taxon>
        <taxon>Terrimicrobiaceae</taxon>
        <taxon>Terrimicrobium</taxon>
    </lineage>
</organism>
<dbReference type="GO" id="GO:0004564">
    <property type="term" value="F:beta-fructofuranosidase activity"/>
    <property type="evidence" value="ECO:0007669"/>
    <property type="project" value="UniProtKB-EC"/>
</dbReference>
<dbReference type="CDD" id="cd18609">
    <property type="entry name" value="GH32-like"/>
    <property type="match status" value="1"/>
</dbReference>
<dbReference type="Gene3D" id="2.115.10.20">
    <property type="entry name" value="Glycosyl hydrolase domain, family 43"/>
    <property type="match status" value="1"/>
</dbReference>
<feature type="domain" description="Glycosyl hydrolase family 32 N-terminal" evidence="5">
    <location>
        <begin position="27"/>
        <end position="170"/>
    </location>
</feature>
<comment type="caution">
    <text evidence="6">The sequence shown here is derived from an EMBL/GenBank/DDBJ whole genome shotgun (WGS) entry which is preliminary data.</text>
</comment>
<dbReference type="SMART" id="SM00640">
    <property type="entry name" value="Glyco_32"/>
    <property type="match status" value="1"/>
</dbReference>
<keyword evidence="3 6" id="KW-0378">Hydrolase</keyword>
<reference evidence="7" key="1">
    <citation type="journal article" date="2017" name="Genome Announc.">
        <title>Draft Genome Sequence of Terrimicrobium sacchariphilum NM-5T, a Facultative Anaerobic Soil Bacterium of the Class Spartobacteria.</title>
        <authorList>
            <person name="Qiu Y.L."/>
            <person name="Tourlousse D.M."/>
            <person name="Matsuura N."/>
            <person name="Ohashi A."/>
            <person name="Sekiguchi Y."/>
        </authorList>
    </citation>
    <scope>NUCLEOTIDE SEQUENCE [LARGE SCALE GENOMIC DNA]</scope>
    <source>
        <strain evidence="7">NM-5</strain>
    </source>
</reference>
<dbReference type="Pfam" id="PF00251">
    <property type="entry name" value="Glyco_hydro_32N"/>
    <property type="match status" value="1"/>
</dbReference>
<dbReference type="EMBL" id="BDCO01000003">
    <property type="protein sequence ID" value="GAT35218.1"/>
    <property type="molecule type" value="Genomic_DNA"/>
</dbReference>
<name>A0A146GFI6_TERSA</name>
<proteinExistence type="inferred from homology"/>
<dbReference type="InterPro" id="IPR013148">
    <property type="entry name" value="Glyco_hydro_32_N"/>
</dbReference>
<evidence type="ECO:0000256" key="1">
    <source>
        <dbReference type="ARBA" id="ARBA00009902"/>
    </source>
</evidence>
<evidence type="ECO:0000259" key="5">
    <source>
        <dbReference type="Pfam" id="PF00251"/>
    </source>
</evidence>
<dbReference type="EC" id="3.2.1.26" evidence="2"/>
<dbReference type="InterPro" id="IPR051214">
    <property type="entry name" value="GH32_Enzymes"/>
</dbReference>
<dbReference type="Gene3D" id="2.60.120.560">
    <property type="entry name" value="Exo-inulinase, domain 1"/>
    <property type="match status" value="1"/>
</dbReference>
<keyword evidence="4" id="KW-0326">Glycosidase</keyword>
<dbReference type="PANTHER" id="PTHR43101">
    <property type="entry name" value="BETA-FRUCTOSIDASE"/>
    <property type="match status" value="1"/>
</dbReference>
<evidence type="ECO:0000256" key="2">
    <source>
        <dbReference type="ARBA" id="ARBA00012758"/>
    </source>
</evidence>
<protein>
    <recommendedName>
        <fullName evidence="2">beta-fructofuranosidase</fullName>
        <ecNumber evidence="2">3.2.1.26</ecNumber>
    </recommendedName>
</protein>
<evidence type="ECO:0000256" key="4">
    <source>
        <dbReference type="ARBA" id="ARBA00023295"/>
    </source>
</evidence>